<evidence type="ECO:0000256" key="5">
    <source>
        <dbReference type="ARBA" id="ARBA00022679"/>
    </source>
</evidence>
<dbReference type="InterPro" id="IPR012382">
    <property type="entry name" value="CobI/CbiL"/>
</dbReference>
<dbReference type="GO" id="GO:0032259">
    <property type="term" value="P:methylation"/>
    <property type="evidence" value="ECO:0007669"/>
    <property type="project" value="UniProtKB-KW"/>
</dbReference>
<sequence length="232" mass="25398">MHGKLIGVGVGPGDSELLTLRAVNVLRSVPVICAPRSSSERESIALSIVEDILNERRDGCRILEPVFPMTDDRDELESHWDSAARMVAAELEDGRDVAFITLGDPSIYSTFSYLQRRIEDMGFETGMVPGVTSFTACAATAGRTLVEGDEILLVVPRVDDRFERVLRDVDACVIMKTSRHGRRAMEVVESDPRGKDVVSVANCSMDGEVVERGFASGGGYLATTLVRFREQS</sequence>
<dbReference type="InterPro" id="IPR014776">
    <property type="entry name" value="4pyrrole_Mease_sub2"/>
</dbReference>
<dbReference type="GO" id="GO:0030788">
    <property type="term" value="F:precorrin-2 C20-methyltransferase activity"/>
    <property type="evidence" value="ECO:0007669"/>
    <property type="project" value="InterPro"/>
</dbReference>
<comment type="similarity">
    <text evidence="2 7">Belongs to the precorrin methyltransferase family.</text>
</comment>
<dbReference type="SUPFAM" id="SSF53790">
    <property type="entry name" value="Tetrapyrrole methylase"/>
    <property type="match status" value="1"/>
</dbReference>
<keyword evidence="5 9" id="KW-0808">Transferase</keyword>
<evidence type="ECO:0000256" key="2">
    <source>
        <dbReference type="ARBA" id="ARBA00005879"/>
    </source>
</evidence>
<evidence type="ECO:0000256" key="1">
    <source>
        <dbReference type="ARBA" id="ARBA00004953"/>
    </source>
</evidence>
<evidence type="ECO:0000256" key="3">
    <source>
        <dbReference type="ARBA" id="ARBA00022573"/>
    </source>
</evidence>
<keyword evidence="10" id="KW-1185">Reference proteome</keyword>
<organism evidence="9 10">
    <name type="scientific">Methanothermobacter defluvii</name>
    <dbReference type="NCBI Taxonomy" id="49339"/>
    <lineage>
        <taxon>Archaea</taxon>
        <taxon>Methanobacteriati</taxon>
        <taxon>Methanobacteriota</taxon>
        <taxon>Methanomada group</taxon>
        <taxon>Methanobacteria</taxon>
        <taxon>Methanobacteriales</taxon>
        <taxon>Methanobacteriaceae</taxon>
        <taxon>Methanothermobacter</taxon>
    </lineage>
</organism>
<gene>
    <name evidence="9" type="ORF">C7452_0037</name>
</gene>
<dbReference type="AlphaFoldDB" id="A0A371NDK1"/>
<dbReference type="Gene3D" id="3.40.1010.10">
    <property type="entry name" value="Cobalt-precorrin-4 Transmethylase, Domain 1"/>
    <property type="match status" value="1"/>
</dbReference>
<keyword evidence="3" id="KW-0169">Cobalamin biosynthesis</keyword>
<dbReference type="PANTHER" id="PTHR43467">
    <property type="entry name" value="COBALT-PRECORRIN-2 C(20)-METHYLTRANSFERASE"/>
    <property type="match status" value="1"/>
</dbReference>
<dbReference type="InterPro" id="IPR000878">
    <property type="entry name" value="4pyrrol_Mease"/>
</dbReference>
<protein>
    <submittedName>
        <fullName evidence="9">Precorrin-2 C20-methyltransferase /cobalt-factor II C20-methyltransferase</fullName>
    </submittedName>
</protein>
<comment type="pathway">
    <text evidence="1">Cofactor biosynthesis; adenosylcobalamin biosynthesis.</text>
</comment>
<dbReference type="NCBIfam" id="TIGR01467">
    <property type="entry name" value="cobI_cbiL"/>
    <property type="match status" value="1"/>
</dbReference>
<dbReference type="Proteomes" id="UP000256864">
    <property type="component" value="Unassembled WGS sequence"/>
</dbReference>
<name>A0A371NDK1_9EURY</name>
<dbReference type="EMBL" id="QREL01000001">
    <property type="protein sequence ID" value="REE28050.1"/>
    <property type="molecule type" value="Genomic_DNA"/>
</dbReference>
<evidence type="ECO:0000259" key="8">
    <source>
        <dbReference type="Pfam" id="PF00590"/>
    </source>
</evidence>
<dbReference type="InterPro" id="IPR006364">
    <property type="entry name" value="CobI/CbiL/CobIJ_dom"/>
</dbReference>
<evidence type="ECO:0000256" key="4">
    <source>
        <dbReference type="ARBA" id="ARBA00022603"/>
    </source>
</evidence>
<evidence type="ECO:0000256" key="7">
    <source>
        <dbReference type="PIRNR" id="PIRNR036427"/>
    </source>
</evidence>
<dbReference type="RefSeq" id="WP_115891911.1">
    <property type="nucleotide sequence ID" value="NZ_QREL01000001.1"/>
</dbReference>
<dbReference type="InterPro" id="IPR014777">
    <property type="entry name" value="4pyrrole_Mease_sub1"/>
</dbReference>
<dbReference type="UniPathway" id="UPA00148"/>
<evidence type="ECO:0000313" key="9">
    <source>
        <dbReference type="EMBL" id="REE28050.1"/>
    </source>
</evidence>
<dbReference type="PANTHER" id="PTHR43467:SF2">
    <property type="entry name" value="COBALT-PRECORRIN-2 C(20)-METHYLTRANSFERASE"/>
    <property type="match status" value="1"/>
</dbReference>
<evidence type="ECO:0000256" key="6">
    <source>
        <dbReference type="ARBA" id="ARBA00022691"/>
    </source>
</evidence>
<evidence type="ECO:0000313" key="10">
    <source>
        <dbReference type="Proteomes" id="UP000256864"/>
    </source>
</evidence>
<dbReference type="Gene3D" id="3.30.950.10">
    <property type="entry name" value="Methyltransferase, Cobalt-precorrin-4 Transmethylase, Domain 2"/>
    <property type="match status" value="1"/>
</dbReference>
<comment type="caution">
    <text evidence="9">The sequence shown here is derived from an EMBL/GenBank/DDBJ whole genome shotgun (WGS) entry which is preliminary data.</text>
</comment>
<proteinExistence type="inferred from homology"/>
<reference evidence="9 10" key="1">
    <citation type="submission" date="2018-07" db="EMBL/GenBank/DDBJ databases">
        <title>Genomic Encyclopedia of Type Strains, Phase IV (KMG-IV): sequencing the most valuable type-strain genomes for metagenomic binning, comparative biology and taxonomic classification.</title>
        <authorList>
            <person name="Goeker M."/>
        </authorList>
    </citation>
    <scope>NUCLEOTIDE SEQUENCE [LARGE SCALE GENOMIC DNA]</scope>
    <source>
        <strain evidence="9 10">DSM 7466</strain>
    </source>
</reference>
<dbReference type="PIRSF" id="PIRSF036427">
    <property type="entry name" value="Precrrn-2_mtase"/>
    <property type="match status" value="1"/>
</dbReference>
<dbReference type="GO" id="GO:0009236">
    <property type="term" value="P:cobalamin biosynthetic process"/>
    <property type="evidence" value="ECO:0007669"/>
    <property type="project" value="UniProtKB-UniRule"/>
</dbReference>
<dbReference type="InterPro" id="IPR035996">
    <property type="entry name" value="4pyrrol_Methylase_sf"/>
</dbReference>
<keyword evidence="6" id="KW-0949">S-adenosyl-L-methionine</keyword>
<dbReference type="CDD" id="cd11645">
    <property type="entry name" value="Precorrin_2_C20_MT"/>
    <property type="match status" value="1"/>
</dbReference>
<feature type="domain" description="Tetrapyrrole methylase" evidence="8">
    <location>
        <begin position="4"/>
        <end position="213"/>
    </location>
</feature>
<keyword evidence="4 9" id="KW-0489">Methyltransferase</keyword>
<dbReference type="Pfam" id="PF00590">
    <property type="entry name" value="TP_methylase"/>
    <property type="match status" value="1"/>
</dbReference>
<accession>A0A371NDK1</accession>